<dbReference type="InterPro" id="IPR010987">
    <property type="entry name" value="Glutathione-S-Trfase_C-like"/>
</dbReference>
<dbReference type="InterPro" id="IPR050983">
    <property type="entry name" value="GST_Omega/HSP26"/>
</dbReference>
<dbReference type="InterPro" id="IPR036249">
    <property type="entry name" value="Thioredoxin-like_sf"/>
</dbReference>
<dbReference type="GO" id="GO:0016740">
    <property type="term" value="F:transferase activity"/>
    <property type="evidence" value="ECO:0007669"/>
    <property type="project" value="UniProtKB-KW"/>
</dbReference>
<dbReference type="PANTHER" id="PTHR43968:SF6">
    <property type="entry name" value="GLUTATHIONE S-TRANSFERASE OMEGA"/>
    <property type="match status" value="1"/>
</dbReference>
<proteinExistence type="predicted"/>
<dbReference type="RefSeq" id="WP_094474774.1">
    <property type="nucleotide sequence ID" value="NZ_NOXT01000122.1"/>
</dbReference>
<dbReference type="PROSITE" id="PS50405">
    <property type="entry name" value="GST_CTER"/>
    <property type="match status" value="1"/>
</dbReference>
<dbReference type="SFLD" id="SFLDG00358">
    <property type="entry name" value="Main_(cytGST)"/>
    <property type="match status" value="1"/>
</dbReference>
<evidence type="ECO:0000313" key="4">
    <source>
        <dbReference type="Proteomes" id="UP000216991"/>
    </source>
</evidence>
<dbReference type="CDD" id="cd00570">
    <property type="entry name" value="GST_N_family"/>
    <property type="match status" value="1"/>
</dbReference>
<sequence length="226" mass="25666">MWRLYHFTLCPFSRKVRFALAVKGVTHELVQERPWEKRPEFTAMNPAGQTPVMRRSDLGGTDLILCDSVAITEHFEEALERTPLLGATPEARAETRRLVAWFDQKFYAEVNAPLLAERMYKRAVLKGAPDGGMIRQAGRMADMHLDYIDFLLERRAWISGGQFGLADIAAAAHLSVADYLAGLEWDGHEPAKTWYSAIKSRPTFRPLLAERLEGLPPPPHYDKLDF</sequence>
<dbReference type="Pfam" id="PF13417">
    <property type="entry name" value="GST_N_3"/>
    <property type="match status" value="1"/>
</dbReference>
<dbReference type="EMBL" id="NOXT01000122">
    <property type="protein sequence ID" value="OYQ25350.1"/>
    <property type="molecule type" value="Genomic_DNA"/>
</dbReference>
<protein>
    <submittedName>
        <fullName evidence="3">Glutathione S-transferase</fullName>
    </submittedName>
</protein>
<comment type="caution">
    <text evidence="3">The sequence shown here is derived from an EMBL/GenBank/DDBJ whole genome shotgun (WGS) entry which is preliminary data.</text>
</comment>
<dbReference type="PROSITE" id="PS50404">
    <property type="entry name" value="GST_NTER"/>
    <property type="match status" value="1"/>
</dbReference>
<dbReference type="Gene3D" id="3.40.30.10">
    <property type="entry name" value="Glutaredoxin"/>
    <property type="match status" value="1"/>
</dbReference>
<keyword evidence="3" id="KW-0808">Transferase</keyword>
<dbReference type="SUPFAM" id="SSF52833">
    <property type="entry name" value="Thioredoxin-like"/>
    <property type="match status" value="1"/>
</dbReference>
<organism evidence="3 4">
    <name type="scientific">Sandarakinorhabdus cyanobacteriorum</name>
    <dbReference type="NCBI Taxonomy" id="1981098"/>
    <lineage>
        <taxon>Bacteria</taxon>
        <taxon>Pseudomonadati</taxon>
        <taxon>Pseudomonadota</taxon>
        <taxon>Alphaproteobacteria</taxon>
        <taxon>Sphingomonadales</taxon>
        <taxon>Sphingosinicellaceae</taxon>
        <taxon>Sandarakinorhabdus</taxon>
    </lineage>
</organism>
<evidence type="ECO:0000259" key="2">
    <source>
        <dbReference type="PROSITE" id="PS50405"/>
    </source>
</evidence>
<dbReference type="InterPro" id="IPR004045">
    <property type="entry name" value="Glutathione_S-Trfase_N"/>
</dbReference>
<dbReference type="CDD" id="cd00299">
    <property type="entry name" value="GST_C_family"/>
    <property type="match status" value="1"/>
</dbReference>
<keyword evidence="4" id="KW-1185">Reference proteome</keyword>
<feature type="domain" description="GST N-terminal" evidence="1">
    <location>
        <begin position="1"/>
        <end position="83"/>
    </location>
</feature>
<dbReference type="OrthoDB" id="9794721at2"/>
<dbReference type="PANTHER" id="PTHR43968">
    <property type="match status" value="1"/>
</dbReference>
<accession>A0A255YA61</accession>
<dbReference type="Gene3D" id="1.20.1050.10">
    <property type="match status" value="1"/>
</dbReference>
<reference evidence="3 4" key="1">
    <citation type="submission" date="2017-07" db="EMBL/GenBank/DDBJ databases">
        <title>Sandarakinorhabdus cyanobacteriorum sp. nov., a novel bacterium isolated from cyanobacterial aggregates in a eutrophic lake.</title>
        <authorList>
            <person name="Cai H."/>
        </authorList>
    </citation>
    <scope>NUCLEOTIDE SEQUENCE [LARGE SCALE GENOMIC DNA]</scope>
    <source>
        <strain evidence="3 4">TH057</strain>
    </source>
</reference>
<dbReference type="GO" id="GO:0005737">
    <property type="term" value="C:cytoplasm"/>
    <property type="evidence" value="ECO:0007669"/>
    <property type="project" value="TreeGrafter"/>
</dbReference>
<dbReference type="SFLD" id="SFLDS00019">
    <property type="entry name" value="Glutathione_Transferase_(cytos"/>
    <property type="match status" value="1"/>
</dbReference>
<dbReference type="AlphaFoldDB" id="A0A255YA61"/>
<evidence type="ECO:0000313" key="3">
    <source>
        <dbReference type="EMBL" id="OYQ25350.1"/>
    </source>
</evidence>
<dbReference type="InterPro" id="IPR036282">
    <property type="entry name" value="Glutathione-S-Trfase_C_sf"/>
</dbReference>
<dbReference type="InterPro" id="IPR040079">
    <property type="entry name" value="Glutathione_S-Trfase"/>
</dbReference>
<gene>
    <name evidence="3" type="ORF">CHU93_13950</name>
</gene>
<name>A0A255YA61_9SPHN</name>
<dbReference type="SUPFAM" id="SSF47616">
    <property type="entry name" value="GST C-terminal domain-like"/>
    <property type="match status" value="1"/>
</dbReference>
<feature type="domain" description="GST C-terminal" evidence="2">
    <location>
        <begin position="88"/>
        <end position="220"/>
    </location>
</feature>
<evidence type="ECO:0000259" key="1">
    <source>
        <dbReference type="PROSITE" id="PS50404"/>
    </source>
</evidence>
<dbReference type="Proteomes" id="UP000216991">
    <property type="component" value="Unassembled WGS sequence"/>
</dbReference>